<feature type="binding site" evidence="11">
    <location>
        <position position="377"/>
    </location>
    <ligand>
        <name>[4Fe-4S] cluster</name>
        <dbReference type="ChEBI" id="CHEBI:49883"/>
    </ligand>
</feature>
<comment type="function">
    <text evidence="10">DNA primase is the polymerase that synthesizes small RNA primers for the Okazaki fragments made during discontinuous DNA replication.</text>
</comment>
<dbReference type="GO" id="GO:0006270">
    <property type="term" value="P:DNA replication initiation"/>
    <property type="evidence" value="ECO:0007669"/>
    <property type="project" value="TreeGrafter"/>
</dbReference>
<evidence type="ECO:0000256" key="3">
    <source>
        <dbReference type="ARBA" id="ARBA00022485"/>
    </source>
</evidence>
<reference evidence="15" key="1">
    <citation type="submission" date="2025-08" db="UniProtKB">
        <authorList>
            <consortium name="RefSeq"/>
        </authorList>
    </citation>
    <scope>IDENTIFICATION</scope>
    <source>
        <tissue evidence="15">Gonads</tissue>
    </source>
</reference>
<evidence type="ECO:0000259" key="13">
    <source>
        <dbReference type="Pfam" id="PF04104"/>
    </source>
</evidence>
<dbReference type="InParanoid" id="A0A2R2MMK5"/>
<dbReference type="Proteomes" id="UP000085678">
    <property type="component" value="Unplaced"/>
</dbReference>
<dbReference type="FunCoup" id="A0A2R2MMK5">
    <property type="interactions" value="1617"/>
</dbReference>
<evidence type="ECO:0000256" key="10">
    <source>
        <dbReference type="PIRNR" id="PIRNR009449"/>
    </source>
</evidence>
<dbReference type="PANTHER" id="PTHR10537">
    <property type="entry name" value="DNA PRIMASE LARGE SUBUNIT"/>
    <property type="match status" value="1"/>
</dbReference>
<evidence type="ECO:0000313" key="14">
    <source>
        <dbReference type="Proteomes" id="UP000085678"/>
    </source>
</evidence>
<dbReference type="InterPro" id="IPR058560">
    <property type="entry name" value="DNA_primase_C"/>
</dbReference>
<keyword evidence="3 10" id="KW-0004">4Fe-4S</keyword>
<feature type="compositionally biased region" description="Polar residues" evidence="12">
    <location>
        <begin position="476"/>
        <end position="502"/>
    </location>
</feature>
<evidence type="ECO:0000256" key="6">
    <source>
        <dbReference type="ARBA" id="ARBA00022723"/>
    </source>
</evidence>
<keyword evidence="4 10" id="KW-0639">Primosome</keyword>
<keyword evidence="7 10" id="KW-0408">Iron</keyword>
<dbReference type="KEGG" id="lak:112041832"/>
<evidence type="ECO:0000256" key="2">
    <source>
        <dbReference type="ARBA" id="ARBA00019038"/>
    </source>
</evidence>
<dbReference type="PANTHER" id="PTHR10537:SF3">
    <property type="entry name" value="DNA PRIMASE LARGE SUBUNIT"/>
    <property type="match status" value="1"/>
</dbReference>
<proteinExistence type="inferred from homology"/>
<dbReference type="Gene3D" id="1.20.930.80">
    <property type="match status" value="1"/>
</dbReference>
<evidence type="ECO:0000256" key="7">
    <source>
        <dbReference type="ARBA" id="ARBA00023004"/>
    </source>
</evidence>
<comment type="cofactor">
    <cofactor evidence="10">
        <name>[4Fe-4S] cluster</name>
        <dbReference type="ChEBI" id="CHEBI:49883"/>
    </cofactor>
    <text evidence="10">Binds 1 [4Fe-4S] cluster.</text>
</comment>
<dbReference type="InterPro" id="IPR016558">
    <property type="entry name" value="DNA_primase_lsu_euk"/>
</dbReference>
<dbReference type="Pfam" id="PF04104">
    <property type="entry name" value="DNA_primase_lrg"/>
    <property type="match status" value="1"/>
</dbReference>
<feature type="binding site" evidence="11">
    <location>
        <position position="434"/>
    </location>
    <ligand>
        <name>[4Fe-4S] cluster</name>
        <dbReference type="ChEBI" id="CHEBI:49883"/>
    </ligand>
</feature>
<dbReference type="CDD" id="cd07322">
    <property type="entry name" value="PriL_PriS_Eukaryotic"/>
    <property type="match status" value="1"/>
</dbReference>
<keyword evidence="9 10" id="KW-0238">DNA-binding</keyword>
<dbReference type="Pfam" id="PF26466">
    <property type="entry name" value="DNA_primase_lrg_N"/>
    <property type="match status" value="1"/>
</dbReference>
<name>A0A2R2MMK5_LINAN</name>
<dbReference type="RefSeq" id="XP_023931287.1">
    <property type="nucleotide sequence ID" value="XM_024075519.1"/>
</dbReference>
<keyword evidence="5 10" id="KW-0235">DNA replication</keyword>
<evidence type="ECO:0000256" key="12">
    <source>
        <dbReference type="SAM" id="MobiDB-lite"/>
    </source>
</evidence>
<gene>
    <name evidence="15" type="primary">LOC112041832</name>
</gene>
<dbReference type="OrthoDB" id="421393at2759"/>
<dbReference type="GO" id="GO:0046872">
    <property type="term" value="F:metal ion binding"/>
    <property type="evidence" value="ECO:0007669"/>
    <property type="project" value="UniProtKB-UniRule"/>
</dbReference>
<dbReference type="SUPFAM" id="SSF140914">
    <property type="entry name" value="PriB N-terminal domain-like"/>
    <property type="match status" value="1"/>
</dbReference>
<protein>
    <recommendedName>
        <fullName evidence="2 10">DNA primase large subunit</fullName>
    </recommendedName>
</protein>
<dbReference type="FunFam" id="1.20.930.80:FF:000001">
    <property type="entry name" value="DNA primase large subunit"/>
    <property type="match status" value="1"/>
</dbReference>
<evidence type="ECO:0000256" key="9">
    <source>
        <dbReference type="ARBA" id="ARBA00023125"/>
    </source>
</evidence>
<accession>A0A2R2MMK5</accession>
<dbReference type="STRING" id="7574.A0A2R2MMK5"/>
<dbReference type="AlphaFoldDB" id="A0A2R2MMK5"/>
<dbReference type="InterPro" id="IPR007238">
    <property type="entry name" value="DNA_primase_lsu_euk/arc"/>
</dbReference>
<feature type="region of interest" description="Disordered" evidence="12">
    <location>
        <begin position="468"/>
        <end position="513"/>
    </location>
</feature>
<keyword evidence="14" id="KW-1185">Reference proteome</keyword>
<feature type="binding site" evidence="11">
    <location>
        <position position="394"/>
    </location>
    <ligand>
        <name>[4Fe-4S] cluster</name>
        <dbReference type="ChEBI" id="CHEBI:49883"/>
    </ligand>
</feature>
<keyword evidence="6 10" id="KW-0479">Metal-binding</keyword>
<evidence type="ECO:0000256" key="11">
    <source>
        <dbReference type="PIRSR" id="PIRSR009449-1"/>
    </source>
</evidence>
<dbReference type="GeneID" id="112041832"/>
<evidence type="ECO:0000256" key="4">
    <source>
        <dbReference type="ARBA" id="ARBA00022515"/>
    </source>
</evidence>
<dbReference type="GO" id="GO:0003677">
    <property type="term" value="F:DNA binding"/>
    <property type="evidence" value="ECO:0007669"/>
    <property type="project" value="UniProtKB-UniRule"/>
</dbReference>
<evidence type="ECO:0000256" key="5">
    <source>
        <dbReference type="ARBA" id="ARBA00022705"/>
    </source>
</evidence>
<evidence type="ECO:0000256" key="8">
    <source>
        <dbReference type="ARBA" id="ARBA00023014"/>
    </source>
</evidence>
<dbReference type="GO" id="GO:0051539">
    <property type="term" value="F:4 iron, 4 sulfur cluster binding"/>
    <property type="evidence" value="ECO:0007669"/>
    <property type="project" value="UniProtKB-UniRule"/>
</dbReference>
<comment type="similarity">
    <text evidence="1 10">Belongs to the eukaryotic-type primase large subunit family.</text>
</comment>
<evidence type="ECO:0000313" key="15">
    <source>
        <dbReference type="RefSeq" id="XP_023931287.1"/>
    </source>
</evidence>
<feature type="domain" description="DNA primase large subunit C-terminal" evidence="13">
    <location>
        <begin position="289"/>
        <end position="460"/>
    </location>
</feature>
<sequence>MEVTKQRRLKASKLSGDRDKSRFTHNLLFYTLPPKDVISLQEFEDYAVERLKLLKAIENAGAKHLKGSDEYNNSVRDELKKFINHSSKPKNGSIYDMSDKEYDDIRKDLISHFVLRLAYCKSDELRRWYIQQETDLFRYRFSVESKESIQMFLKENKLNYSPIPFEEKQGILKKLADSHKDMTISLAEATDFYRVPFTEALDLVKARKVYVHRGYVYVPYNELVSIILGVFRTHLSHALAVICRALPHMEEQDRLLPMLSGLSKRYLGQDYSNRKPTGGQVTAAMIDMLSKKSFPLCMLQLHDGLRRDHHLRHWGRMQYGLFLKAIGLSLEEALKFWKDEFTKGPIDPDKFDKQYAYNIRHNYGKEGKRADYTPYSCLKIITSNAPGPGDGHGCPFRHSDSDMLRQKLSNLKIGKENSEAVISKVKEGHYQIACKMVFNFTHGIQEEEASFALQHPNQYFEESQRLINGGKEDGKSSQGSFTPVTPHSTPRTSQNSQKSSQPIPMKMEDVNDEDILQALENAQN</sequence>
<keyword evidence="8 10" id="KW-0411">Iron-sulfur</keyword>
<evidence type="ECO:0000256" key="1">
    <source>
        <dbReference type="ARBA" id="ARBA00010564"/>
    </source>
</evidence>
<organism evidence="14 15">
    <name type="scientific">Lingula anatina</name>
    <name type="common">Brachiopod</name>
    <name type="synonym">Lingula unguis</name>
    <dbReference type="NCBI Taxonomy" id="7574"/>
    <lineage>
        <taxon>Eukaryota</taxon>
        <taxon>Metazoa</taxon>
        <taxon>Spiralia</taxon>
        <taxon>Lophotrochozoa</taxon>
        <taxon>Brachiopoda</taxon>
        <taxon>Linguliformea</taxon>
        <taxon>Lingulata</taxon>
        <taxon>Lingulida</taxon>
        <taxon>Linguloidea</taxon>
        <taxon>Lingulidae</taxon>
        <taxon>Lingula</taxon>
    </lineage>
</organism>
<dbReference type="GO" id="GO:0006269">
    <property type="term" value="P:DNA replication, synthesis of primer"/>
    <property type="evidence" value="ECO:0007669"/>
    <property type="project" value="UniProtKB-KW"/>
</dbReference>
<dbReference type="PIRSF" id="PIRSF009449">
    <property type="entry name" value="DNA_primase_large_subunit"/>
    <property type="match status" value="1"/>
</dbReference>
<feature type="binding site" evidence="11">
    <location>
        <position position="297"/>
    </location>
    <ligand>
        <name>[4Fe-4S] cluster</name>
        <dbReference type="ChEBI" id="CHEBI:49883"/>
    </ligand>
</feature>
<dbReference type="GO" id="GO:0005658">
    <property type="term" value="C:alpha DNA polymerase:primase complex"/>
    <property type="evidence" value="ECO:0007669"/>
    <property type="project" value="TreeGrafter"/>
</dbReference>